<dbReference type="EMBL" id="CADCSY010000053">
    <property type="protein sequence ID" value="CAA9231768.1"/>
    <property type="molecule type" value="Genomic_DNA"/>
</dbReference>
<evidence type="ECO:0000313" key="3">
    <source>
        <dbReference type="EMBL" id="CAA9231768.1"/>
    </source>
</evidence>
<keyword evidence="2" id="KW-1133">Transmembrane helix</keyword>
<accession>A0A6J4HTZ2</accession>
<gene>
    <name evidence="3" type="ORF">AVDCRST_MAG20-1263</name>
</gene>
<proteinExistence type="predicted"/>
<feature type="compositionally biased region" description="Basic and acidic residues" evidence="1">
    <location>
        <begin position="1"/>
        <end position="12"/>
    </location>
</feature>
<feature type="transmembrane region" description="Helical" evidence="2">
    <location>
        <begin position="100"/>
        <end position="124"/>
    </location>
</feature>
<protein>
    <submittedName>
        <fullName evidence="3">Uncharacterized protein</fullName>
    </submittedName>
</protein>
<dbReference type="AlphaFoldDB" id="A0A6J4HTZ2"/>
<keyword evidence="2" id="KW-0812">Transmembrane</keyword>
<sequence length="153" mass="15462">MTSRRGAPEHDPSVQAPMGRPGQVARAYTPSALPSVAARALAFVAIVLGGLCGGLIGYAVTDLQCGTPEATVELDRDGQPVEGASIPERDPDDAAGCRTLAAVGGLVGAAVGAGGVAVISVLVLRAMAEWRRELDLDDDLLTGDPPGPAPTRP</sequence>
<keyword evidence="2" id="KW-0472">Membrane</keyword>
<organism evidence="3">
    <name type="scientific">uncultured Acidimicrobiales bacterium</name>
    <dbReference type="NCBI Taxonomy" id="310071"/>
    <lineage>
        <taxon>Bacteria</taxon>
        <taxon>Bacillati</taxon>
        <taxon>Actinomycetota</taxon>
        <taxon>Acidimicrobiia</taxon>
        <taxon>Acidimicrobiales</taxon>
        <taxon>environmental samples</taxon>
    </lineage>
</organism>
<name>A0A6J4HTZ2_9ACTN</name>
<feature type="transmembrane region" description="Helical" evidence="2">
    <location>
        <begin position="36"/>
        <end position="60"/>
    </location>
</feature>
<evidence type="ECO:0000256" key="2">
    <source>
        <dbReference type="SAM" id="Phobius"/>
    </source>
</evidence>
<feature type="region of interest" description="Disordered" evidence="1">
    <location>
        <begin position="1"/>
        <end position="21"/>
    </location>
</feature>
<reference evidence="3" key="1">
    <citation type="submission" date="2020-02" db="EMBL/GenBank/DDBJ databases">
        <authorList>
            <person name="Meier V. D."/>
        </authorList>
    </citation>
    <scope>NUCLEOTIDE SEQUENCE</scope>
    <source>
        <strain evidence="3">AVDCRST_MAG20</strain>
    </source>
</reference>
<evidence type="ECO:0000256" key="1">
    <source>
        <dbReference type="SAM" id="MobiDB-lite"/>
    </source>
</evidence>
<feature type="region of interest" description="Disordered" evidence="1">
    <location>
        <begin position="74"/>
        <end position="93"/>
    </location>
</feature>